<accession>A0A0J6T532</accession>
<reference evidence="11 12" key="1">
    <citation type="submission" date="2015-03" db="EMBL/GenBank/DDBJ databases">
        <title>Genome sequencing of Methylobacterium aquaticum DSM16371 type strain.</title>
        <authorList>
            <person name="Chaudhry V."/>
            <person name="Patil P.B."/>
        </authorList>
    </citation>
    <scope>NUCLEOTIDE SEQUENCE [LARGE SCALE GENOMIC DNA]</scope>
    <source>
        <strain evidence="11 12">DSM 16371</strain>
    </source>
</reference>
<dbReference type="PATRIC" id="fig|270351.6.peg.955"/>
<evidence type="ECO:0000259" key="10">
    <source>
        <dbReference type="Pfam" id="PF12627"/>
    </source>
</evidence>
<dbReference type="PANTHER" id="PTHR46173">
    <property type="entry name" value="CCA TRNA NUCLEOTIDYLTRANSFERASE 1, MITOCHONDRIAL"/>
    <property type="match status" value="1"/>
</dbReference>
<name>A0A0J6T532_9HYPH</name>
<dbReference type="GO" id="GO:0046872">
    <property type="term" value="F:metal ion binding"/>
    <property type="evidence" value="ECO:0007669"/>
    <property type="project" value="UniProtKB-KW"/>
</dbReference>
<dbReference type="Gene3D" id="1.10.3090.10">
    <property type="entry name" value="cca-adding enzyme, domain 2"/>
    <property type="match status" value="1"/>
</dbReference>
<dbReference type="InterPro" id="IPR050264">
    <property type="entry name" value="Bact_CCA-adding_enz_type3_sf"/>
</dbReference>
<evidence type="ECO:0000256" key="7">
    <source>
        <dbReference type="ARBA" id="ARBA00022842"/>
    </source>
</evidence>
<dbReference type="GO" id="GO:0000049">
    <property type="term" value="F:tRNA binding"/>
    <property type="evidence" value="ECO:0007669"/>
    <property type="project" value="TreeGrafter"/>
</dbReference>
<dbReference type="SUPFAM" id="SSF81301">
    <property type="entry name" value="Nucleotidyltransferase"/>
    <property type="match status" value="1"/>
</dbReference>
<keyword evidence="6" id="KW-0547">Nucleotide-binding</keyword>
<dbReference type="Proteomes" id="UP000035929">
    <property type="component" value="Unassembled WGS sequence"/>
</dbReference>
<dbReference type="InterPro" id="IPR002646">
    <property type="entry name" value="PolA_pol_head_dom"/>
</dbReference>
<evidence type="ECO:0000256" key="4">
    <source>
        <dbReference type="ARBA" id="ARBA00022695"/>
    </source>
</evidence>
<dbReference type="GO" id="GO:0008033">
    <property type="term" value="P:tRNA processing"/>
    <property type="evidence" value="ECO:0007669"/>
    <property type="project" value="UniProtKB-KW"/>
</dbReference>
<protein>
    <submittedName>
        <fullName evidence="11">Poly(A) polymerase</fullName>
    </submittedName>
</protein>
<evidence type="ECO:0000256" key="3">
    <source>
        <dbReference type="ARBA" id="ARBA00022694"/>
    </source>
</evidence>
<organism evidence="11 12">
    <name type="scientific">Methylobacterium aquaticum</name>
    <dbReference type="NCBI Taxonomy" id="270351"/>
    <lineage>
        <taxon>Bacteria</taxon>
        <taxon>Pseudomonadati</taxon>
        <taxon>Pseudomonadota</taxon>
        <taxon>Alphaproteobacteria</taxon>
        <taxon>Hyphomicrobiales</taxon>
        <taxon>Methylobacteriaceae</taxon>
        <taxon>Methylobacterium</taxon>
    </lineage>
</organism>
<evidence type="ECO:0000313" key="11">
    <source>
        <dbReference type="EMBL" id="KMO40927.1"/>
    </source>
</evidence>
<dbReference type="CDD" id="cd05398">
    <property type="entry name" value="NT_ClassII-CCAase"/>
    <property type="match status" value="1"/>
</dbReference>
<keyword evidence="7" id="KW-0460">Magnesium</keyword>
<sequence length="435" mass="44983">MSQSLDEAALRAVLAQPRLARVFVALDAAAEETRLVGGAVRDALLGRPVADIDLATTLLPEAVVAQANAAGLKPVPTGIAHGTVTVVVEGEPFEVTTLREDIETDGRHAVVRFGRDFARDAARRDFTINALSVTPDGRVHDTVGGLADLAASRVRFIGEARQRIREDYLRVLRFFRFHARYGAGAPDPAGLAASIEARDGLALLSRERVRGELLKLLAAPGAPAVTAVLSQTGLLQRLIGGIGDLGRLARLAGAETDEAGDARPDPVRRLAALAVRSASDAERLREGLRLSKAEHARLAAYAGAEASLHGACDPLTVADLRRLVAVHGAEAAVDATLALTGEPRPVLTPEAADALARLAAGADPVPVLPVTGAGLVAAGARPGRSLGLGLAAARRAWLAQGCPTDAEAAAHLRAVALAAAGGTPEDAPRSPPFKN</sequence>
<evidence type="ECO:0000256" key="6">
    <source>
        <dbReference type="ARBA" id="ARBA00022741"/>
    </source>
</evidence>
<evidence type="ECO:0000313" key="12">
    <source>
        <dbReference type="Proteomes" id="UP000035929"/>
    </source>
</evidence>
<dbReference type="Gene3D" id="3.30.460.10">
    <property type="entry name" value="Beta Polymerase, domain 2"/>
    <property type="match status" value="1"/>
</dbReference>
<dbReference type="AlphaFoldDB" id="A0A0J6T532"/>
<gene>
    <name evidence="11" type="ORF">VP06_01715</name>
</gene>
<comment type="caution">
    <text evidence="11">The sequence shown here is derived from an EMBL/GenBank/DDBJ whole genome shotgun (WGS) entry which is preliminary data.</text>
</comment>
<feature type="domain" description="tRNA nucleotidyltransferase/poly(A) polymerase RNA and SrmB- binding" evidence="10">
    <location>
        <begin position="192"/>
        <end position="239"/>
    </location>
</feature>
<proteinExistence type="inferred from homology"/>
<keyword evidence="2 8" id="KW-0808">Transferase</keyword>
<dbReference type="Pfam" id="PF01743">
    <property type="entry name" value="PolyA_pol"/>
    <property type="match status" value="1"/>
</dbReference>
<dbReference type="PANTHER" id="PTHR46173:SF1">
    <property type="entry name" value="CCA TRNA NUCLEOTIDYLTRANSFERASE 1, MITOCHONDRIAL"/>
    <property type="match status" value="1"/>
</dbReference>
<dbReference type="EMBL" id="LABX01000013">
    <property type="protein sequence ID" value="KMO40927.1"/>
    <property type="molecule type" value="Genomic_DNA"/>
</dbReference>
<dbReference type="Pfam" id="PF12627">
    <property type="entry name" value="PolyA_pol_RNAbd"/>
    <property type="match status" value="1"/>
</dbReference>
<keyword evidence="8" id="KW-0694">RNA-binding</keyword>
<keyword evidence="5" id="KW-0479">Metal-binding</keyword>
<evidence type="ECO:0000256" key="2">
    <source>
        <dbReference type="ARBA" id="ARBA00022679"/>
    </source>
</evidence>
<evidence type="ECO:0000256" key="8">
    <source>
        <dbReference type="RuleBase" id="RU003953"/>
    </source>
</evidence>
<dbReference type="SUPFAM" id="SSF81891">
    <property type="entry name" value="Poly A polymerase C-terminal region-like"/>
    <property type="match status" value="1"/>
</dbReference>
<dbReference type="GO" id="GO:0016779">
    <property type="term" value="F:nucleotidyltransferase activity"/>
    <property type="evidence" value="ECO:0007669"/>
    <property type="project" value="UniProtKB-KW"/>
</dbReference>
<evidence type="ECO:0000256" key="5">
    <source>
        <dbReference type="ARBA" id="ARBA00022723"/>
    </source>
</evidence>
<dbReference type="RefSeq" id="WP_048462100.1">
    <property type="nucleotide sequence ID" value="NZ_LABX01000013.1"/>
</dbReference>
<dbReference type="InterPro" id="IPR032828">
    <property type="entry name" value="PolyA_RNA-bd"/>
</dbReference>
<feature type="domain" description="Poly A polymerase head" evidence="9">
    <location>
        <begin position="34"/>
        <end position="155"/>
    </location>
</feature>
<comment type="similarity">
    <text evidence="8">Belongs to the tRNA nucleotidyltransferase/poly(A) polymerase family.</text>
</comment>
<evidence type="ECO:0000259" key="9">
    <source>
        <dbReference type="Pfam" id="PF01743"/>
    </source>
</evidence>
<dbReference type="InterPro" id="IPR043519">
    <property type="entry name" value="NT_sf"/>
</dbReference>
<keyword evidence="3" id="KW-0819">tRNA processing</keyword>
<keyword evidence="4" id="KW-0548">Nucleotidyltransferase</keyword>
<evidence type="ECO:0000256" key="1">
    <source>
        <dbReference type="ARBA" id="ARBA00001946"/>
    </source>
</evidence>
<comment type="cofactor">
    <cofactor evidence="1">
        <name>Mg(2+)</name>
        <dbReference type="ChEBI" id="CHEBI:18420"/>
    </cofactor>
</comment>
<dbReference type="GO" id="GO:0000166">
    <property type="term" value="F:nucleotide binding"/>
    <property type="evidence" value="ECO:0007669"/>
    <property type="project" value="UniProtKB-KW"/>
</dbReference>